<dbReference type="SUPFAM" id="SSF158745">
    <property type="entry name" value="LanC-like"/>
    <property type="match status" value="1"/>
</dbReference>
<dbReference type="Gene3D" id="1.50.10.10">
    <property type="match status" value="1"/>
</dbReference>
<reference evidence="3" key="1">
    <citation type="submission" date="2025-08" db="UniProtKB">
        <authorList>
            <consortium name="RefSeq"/>
        </authorList>
    </citation>
    <scope>IDENTIFICATION</scope>
    <source>
        <tissue evidence="3">Muscle</tissue>
    </source>
</reference>
<dbReference type="Pfam" id="PF05147">
    <property type="entry name" value="LANC_like"/>
    <property type="match status" value="1"/>
</dbReference>
<dbReference type="PRINTS" id="PR01951">
    <property type="entry name" value="LANCEUKARYTE"/>
</dbReference>
<evidence type="ECO:0000313" key="2">
    <source>
        <dbReference type="Proteomes" id="UP000694941"/>
    </source>
</evidence>
<sequence length="416" mass="46687">MASAKRYFINSLSDYITGESVRIQHQQLKQHCVDVVKHIFAKQGNSFRDCDGGLYVGVAGVSYMCYYLSQLQSFSEEKKMFLKNAEEYLSTALAYAEQPKIQSDKSMQFGFLLGNGGVYTVAALLFDALGKKDHRDKFIQQYITLADVGIPVNFLRCGSDELFVGRAGYLCGALLLNKKFKTQVVPSSKIEAVCASIIQSGREYAKRHQSPAPLMYAYYKTEYLGAAHGLSAILQMLLGFPEYLTANPDAERDVRQTVDFMLSLQTSSGNFPCAMDEVAIHRPEPEELVHWCHGAPGVVYLMARAYRVWHDEKYLNACLHCGECVWKKGLLRKGPGICHGVAGSGYVFLLLYRLTADHKHLHRAQQFANFIFTEEFSKARTPDCPYSLYEGLAGTACFLADLLQPDSSEFPFFDIF</sequence>
<dbReference type="InterPro" id="IPR012341">
    <property type="entry name" value="6hp_glycosidase-like_sf"/>
</dbReference>
<dbReference type="InterPro" id="IPR007822">
    <property type="entry name" value="LANC-like"/>
</dbReference>
<comment type="similarity">
    <text evidence="1">Belongs to the LanC-like protein family.</text>
</comment>
<proteinExistence type="inferred from homology"/>
<name>A0ABM1B7F1_LIMPO</name>
<dbReference type="PRINTS" id="PR01950">
    <property type="entry name" value="LANCSUPER"/>
</dbReference>
<dbReference type="PANTHER" id="PTHR12736:SF7">
    <property type="entry name" value="LANC-LIKE PROTEIN 3"/>
    <property type="match status" value="1"/>
</dbReference>
<dbReference type="Proteomes" id="UP000694941">
    <property type="component" value="Unplaced"/>
</dbReference>
<evidence type="ECO:0000256" key="1">
    <source>
        <dbReference type="ARBA" id="ARBA00007179"/>
    </source>
</evidence>
<dbReference type="PANTHER" id="PTHR12736">
    <property type="entry name" value="LANC-LIKE PROTEIN"/>
    <property type="match status" value="1"/>
</dbReference>
<keyword evidence="2" id="KW-1185">Reference proteome</keyword>
<accession>A0ABM1B7F1</accession>
<gene>
    <name evidence="3" type="primary">LOC106461086</name>
</gene>
<dbReference type="GeneID" id="106461086"/>
<protein>
    <submittedName>
        <fullName evidence="3">LanC-like protein 3</fullName>
    </submittedName>
</protein>
<dbReference type="SMART" id="SM01260">
    <property type="entry name" value="LANC_like"/>
    <property type="match status" value="1"/>
</dbReference>
<dbReference type="RefSeq" id="XP_013776330.1">
    <property type="nucleotide sequence ID" value="XM_013920876.2"/>
</dbReference>
<dbReference type="CDD" id="cd04794">
    <property type="entry name" value="euk_LANCL"/>
    <property type="match status" value="1"/>
</dbReference>
<dbReference type="InterPro" id="IPR020464">
    <property type="entry name" value="LanC-like_prot_euk"/>
</dbReference>
<organism evidence="2 3">
    <name type="scientific">Limulus polyphemus</name>
    <name type="common">Atlantic horseshoe crab</name>
    <dbReference type="NCBI Taxonomy" id="6850"/>
    <lineage>
        <taxon>Eukaryota</taxon>
        <taxon>Metazoa</taxon>
        <taxon>Ecdysozoa</taxon>
        <taxon>Arthropoda</taxon>
        <taxon>Chelicerata</taxon>
        <taxon>Merostomata</taxon>
        <taxon>Xiphosura</taxon>
        <taxon>Limulidae</taxon>
        <taxon>Limulus</taxon>
    </lineage>
</organism>
<evidence type="ECO:0000313" key="3">
    <source>
        <dbReference type="RefSeq" id="XP_013776330.1"/>
    </source>
</evidence>